<dbReference type="InParanoid" id="A0A1E7FXR1"/>
<dbReference type="KEGG" id="fcy:FRACYDRAFT_267425"/>
<gene>
    <name evidence="2" type="ORF">FRACYDRAFT_267425</name>
</gene>
<evidence type="ECO:0000256" key="1">
    <source>
        <dbReference type="SAM" id="MobiDB-lite"/>
    </source>
</evidence>
<evidence type="ECO:0000313" key="3">
    <source>
        <dbReference type="Proteomes" id="UP000095751"/>
    </source>
</evidence>
<organism evidence="2 3">
    <name type="scientific">Fragilariopsis cylindrus CCMP1102</name>
    <dbReference type="NCBI Taxonomy" id="635003"/>
    <lineage>
        <taxon>Eukaryota</taxon>
        <taxon>Sar</taxon>
        <taxon>Stramenopiles</taxon>
        <taxon>Ochrophyta</taxon>
        <taxon>Bacillariophyta</taxon>
        <taxon>Bacillariophyceae</taxon>
        <taxon>Bacillariophycidae</taxon>
        <taxon>Bacillariales</taxon>
        <taxon>Bacillariaceae</taxon>
        <taxon>Fragilariopsis</taxon>
    </lineage>
</organism>
<proteinExistence type="predicted"/>
<reference evidence="2 3" key="1">
    <citation type="submission" date="2016-09" db="EMBL/GenBank/DDBJ databases">
        <title>Extensive genetic diversity and differential bi-allelic expression allows diatom success in the polar Southern Ocean.</title>
        <authorList>
            <consortium name="DOE Joint Genome Institute"/>
            <person name="Mock T."/>
            <person name="Otillar R.P."/>
            <person name="Strauss J."/>
            <person name="Dupont C."/>
            <person name="Frickenhaus S."/>
            <person name="Maumus F."/>
            <person name="Mcmullan M."/>
            <person name="Sanges R."/>
            <person name="Schmutz J."/>
            <person name="Toseland A."/>
            <person name="Valas R."/>
            <person name="Veluchamy A."/>
            <person name="Ward B.J."/>
            <person name="Allen A."/>
            <person name="Barry K."/>
            <person name="Falciatore A."/>
            <person name="Ferrante M."/>
            <person name="Fortunato A.E."/>
            <person name="Gloeckner G."/>
            <person name="Gruber A."/>
            <person name="Hipkin R."/>
            <person name="Janech M."/>
            <person name="Kroth P."/>
            <person name="Leese F."/>
            <person name="Lindquist E."/>
            <person name="Lyon B.R."/>
            <person name="Martin J."/>
            <person name="Mayer C."/>
            <person name="Parker M."/>
            <person name="Quesneville H."/>
            <person name="Raymond J."/>
            <person name="Uhlig C."/>
            <person name="Valentin K.U."/>
            <person name="Worden A.Z."/>
            <person name="Armbrust E.V."/>
            <person name="Bowler C."/>
            <person name="Green B."/>
            <person name="Moulton V."/>
            <person name="Van Oosterhout C."/>
            <person name="Grigoriev I."/>
        </authorList>
    </citation>
    <scope>NUCLEOTIDE SEQUENCE [LARGE SCALE GENOMIC DNA]</scope>
    <source>
        <strain evidence="2 3">CCMP1102</strain>
    </source>
</reference>
<protein>
    <submittedName>
        <fullName evidence="2">Uncharacterized protein</fullName>
    </submittedName>
</protein>
<dbReference type="Proteomes" id="UP000095751">
    <property type="component" value="Unassembled WGS sequence"/>
</dbReference>
<sequence length="72" mass="8441">MFGCIASSIKQSIRVGKLNKTKQNKYKLRNKMRRVRERENKRGGRKRMNRNEAKHRDLSAGSITVQTRLVVI</sequence>
<name>A0A1E7FXR1_9STRA</name>
<feature type="region of interest" description="Disordered" evidence="1">
    <location>
        <begin position="35"/>
        <end position="59"/>
    </location>
</feature>
<dbReference type="EMBL" id="KV784353">
    <property type="protein sequence ID" value="OEU22927.1"/>
    <property type="molecule type" value="Genomic_DNA"/>
</dbReference>
<dbReference type="AlphaFoldDB" id="A0A1E7FXR1"/>
<keyword evidence="3" id="KW-1185">Reference proteome</keyword>
<accession>A0A1E7FXR1</accession>
<evidence type="ECO:0000313" key="2">
    <source>
        <dbReference type="EMBL" id="OEU22927.1"/>
    </source>
</evidence>
<feature type="compositionally biased region" description="Basic and acidic residues" evidence="1">
    <location>
        <begin position="49"/>
        <end position="58"/>
    </location>
</feature>